<dbReference type="SUPFAM" id="SSF47576">
    <property type="entry name" value="Calponin-homology domain, CH-domain"/>
    <property type="match status" value="1"/>
</dbReference>
<dbReference type="Pfam" id="PF25413">
    <property type="entry name" value="Rossman_Mical"/>
    <property type="match status" value="1"/>
</dbReference>
<evidence type="ECO:0000256" key="12">
    <source>
        <dbReference type="ARBA" id="ARBA00023033"/>
    </source>
</evidence>
<keyword evidence="13" id="KW-0440">LIM domain</keyword>
<comment type="caution">
    <text evidence="17">The sequence shown here is derived from an EMBL/GenBank/DDBJ whole genome shotgun (WGS) entry which is preliminary data.</text>
</comment>
<dbReference type="FunFam" id="3.50.50.60:FF:000004">
    <property type="entry name" value="protein-methionine sulfoxide oxidase MICAL2 isoform X1"/>
    <property type="match status" value="1"/>
</dbReference>
<name>A0AAD9K4F1_9ANNE</name>
<evidence type="ECO:0000256" key="10">
    <source>
        <dbReference type="ARBA" id="ARBA00022857"/>
    </source>
</evidence>
<proteinExistence type="inferred from homology"/>
<evidence type="ECO:0000313" key="17">
    <source>
        <dbReference type="EMBL" id="KAK2163918.1"/>
    </source>
</evidence>
<dbReference type="InterPro" id="IPR036188">
    <property type="entry name" value="FAD/NAD-bd_sf"/>
</dbReference>
<dbReference type="GO" id="GO:0120501">
    <property type="term" value="F:F-actin monooxygenase activity"/>
    <property type="evidence" value="ECO:0007669"/>
    <property type="project" value="UniProtKB-EC"/>
</dbReference>
<dbReference type="Gene3D" id="1.10.418.10">
    <property type="entry name" value="Calponin-like domain"/>
    <property type="match status" value="1"/>
</dbReference>
<keyword evidence="9" id="KW-0862">Zinc</keyword>
<feature type="domain" description="Calponin-homology (CH)" evidence="16">
    <location>
        <begin position="535"/>
        <end position="614"/>
    </location>
</feature>
<keyword evidence="8" id="KW-0274">FAD</keyword>
<dbReference type="InterPro" id="IPR001715">
    <property type="entry name" value="CH_dom"/>
</dbReference>
<evidence type="ECO:0000313" key="18">
    <source>
        <dbReference type="Proteomes" id="UP001208570"/>
    </source>
</evidence>
<keyword evidence="11" id="KW-0560">Oxidoreductase</keyword>
<dbReference type="EC" id="1.14.13.225" evidence="4"/>
<dbReference type="InterPro" id="IPR036872">
    <property type="entry name" value="CH_dom_sf"/>
</dbReference>
<gene>
    <name evidence="17" type="ORF">LSH36_72g05019</name>
</gene>
<evidence type="ECO:0000256" key="5">
    <source>
        <dbReference type="ARBA" id="ARBA00022490"/>
    </source>
</evidence>
<dbReference type="PROSITE" id="PS50021">
    <property type="entry name" value="CH"/>
    <property type="match status" value="1"/>
</dbReference>
<evidence type="ECO:0000256" key="15">
    <source>
        <dbReference type="ARBA" id="ARBA00049522"/>
    </source>
</evidence>
<evidence type="ECO:0000256" key="7">
    <source>
        <dbReference type="ARBA" id="ARBA00022723"/>
    </source>
</evidence>
<dbReference type="PANTHER" id="PTHR23167">
    <property type="entry name" value="CALPONIN HOMOLOGY DOMAIN-CONTAINING PROTEIN DDB_G0272472-RELATED"/>
    <property type="match status" value="1"/>
</dbReference>
<dbReference type="PANTHER" id="PTHR23167:SF54">
    <property type="entry name" value="[F-ACTIN]-MONOOXYGENASE MICAL"/>
    <property type="match status" value="1"/>
</dbReference>
<evidence type="ECO:0000259" key="16">
    <source>
        <dbReference type="PROSITE" id="PS50021"/>
    </source>
</evidence>
<reference evidence="17" key="1">
    <citation type="journal article" date="2023" name="Mol. Biol. Evol.">
        <title>Third-Generation Sequencing Reveals the Adaptive Role of the Epigenome in Three Deep-Sea Polychaetes.</title>
        <authorList>
            <person name="Perez M."/>
            <person name="Aroh O."/>
            <person name="Sun Y."/>
            <person name="Lan Y."/>
            <person name="Juniper S.K."/>
            <person name="Young C.R."/>
            <person name="Angers B."/>
            <person name="Qian P.Y."/>
        </authorList>
    </citation>
    <scope>NUCLEOTIDE SEQUENCE</scope>
    <source>
        <strain evidence="17">P08H-3</strain>
    </source>
</reference>
<protein>
    <recommendedName>
        <fullName evidence="4">F-actin monooxygenase</fullName>
        <ecNumber evidence="4">1.14.13.225</ecNumber>
    </recommendedName>
</protein>
<dbReference type="Pfam" id="PF00307">
    <property type="entry name" value="CH"/>
    <property type="match status" value="1"/>
</dbReference>
<keyword evidence="14" id="KW-0009">Actin-binding</keyword>
<evidence type="ECO:0000256" key="11">
    <source>
        <dbReference type="ARBA" id="ARBA00023002"/>
    </source>
</evidence>
<keyword evidence="7" id="KW-0479">Metal-binding</keyword>
<evidence type="ECO:0000256" key="4">
    <source>
        <dbReference type="ARBA" id="ARBA00012709"/>
    </source>
</evidence>
<keyword evidence="5" id="KW-0963">Cytoplasm</keyword>
<evidence type="ECO:0000256" key="13">
    <source>
        <dbReference type="ARBA" id="ARBA00023038"/>
    </source>
</evidence>
<keyword evidence="6" id="KW-0285">Flavoprotein</keyword>
<keyword evidence="12" id="KW-0503">Monooxygenase</keyword>
<evidence type="ECO:0000256" key="9">
    <source>
        <dbReference type="ARBA" id="ARBA00022833"/>
    </source>
</evidence>
<evidence type="ECO:0000256" key="14">
    <source>
        <dbReference type="ARBA" id="ARBA00023203"/>
    </source>
</evidence>
<comment type="cofactor">
    <cofactor evidence="1">
        <name>FAD</name>
        <dbReference type="ChEBI" id="CHEBI:57692"/>
    </cofactor>
</comment>
<sequence length="614" mass="69567">MSIYQLAMDLGGEEVFQRDIHKKEEAGSKIPFFRYEDQKEAIPRHAATLGSYNNATCANDNDPVAIVFEQFCSANTFQGIMTSFQQLCDLAEEKPRDHGVFYHRLKQKVLIIGGGPCGLRTGIEVALLGGKAVILEKRDRFSRNNVLHLWPYLIHDLKALGAKKFFGKFCAGSIDHISIRALECILLKVALLVGVEIHPGVTYLDLEEPVVPKDEDESRGWRAKTSPPDHPASEFEFDVLIGADGKRNTLRGFRRKEFRGKLAIAITANFINRNTQAEASVEEISGVAFIFNQKFFKDLNAQTGIDLENIVYYKDDTHYFVMTAKKHSLLLKGVLMQDFDDPALLLAKENVNQEALLAYAVEAADVSTRHRLPNLEFAHNHFGQPDVAMFDFTSMFAAEHASRVMERHGYRLLECLVGDSLLEPFWPTGSGCARGFMGSLDAAWMIRSWASGKMTPLEVLAERESAYQLLSQTTPENVNKNFAMYTIDPSTRYVNLNPAFFKPQQVKSLYDGGDEDYLNEIVRIAEQKSSRYEMIRDSHNLLRWFQRQLESYRHIVKVLDLSASWQNGLALCALIHKYRPELIDVRTLDHSKVTENNQLICGSRLNRSVPVFIT</sequence>
<dbReference type="PRINTS" id="PR00420">
    <property type="entry name" value="RNGMNOXGNASE"/>
</dbReference>
<evidence type="ECO:0000256" key="2">
    <source>
        <dbReference type="ARBA" id="ARBA00004496"/>
    </source>
</evidence>
<dbReference type="AlphaFoldDB" id="A0AAD9K4F1"/>
<dbReference type="GO" id="GO:0003779">
    <property type="term" value="F:actin binding"/>
    <property type="evidence" value="ECO:0007669"/>
    <property type="project" value="UniProtKB-KW"/>
</dbReference>
<comment type="similarity">
    <text evidence="3">Belongs to the Mical family.</text>
</comment>
<dbReference type="GO" id="GO:0005737">
    <property type="term" value="C:cytoplasm"/>
    <property type="evidence" value="ECO:0007669"/>
    <property type="project" value="UniProtKB-SubCell"/>
</dbReference>
<dbReference type="Proteomes" id="UP001208570">
    <property type="component" value="Unassembled WGS sequence"/>
</dbReference>
<evidence type="ECO:0000256" key="1">
    <source>
        <dbReference type="ARBA" id="ARBA00001974"/>
    </source>
</evidence>
<dbReference type="InterPro" id="IPR057494">
    <property type="entry name" value="Rossman_Mical"/>
</dbReference>
<keyword evidence="18" id="KW-1185">Reference proteome</keyword>
<dbReference type="Gene3D" id="3.50.50.60">
    <property type="entry name" value="FAD/NAD(P)-binding domain"/>
    <property type="match status" value="2"/>
</dbReference>
<dbReference type="InterPro" id="IPR050540">
    <property type="entry name" value="F-actin_Monoox_Mical"/>
</dbReference>
<comment type="catalytic activity">
    <reaction evidence="15">
        <text>L-methionyl-[F-actin] + NADPH + O2 + H(+) = L-methionyl-(R)-S-oxide-[F-actin] + NADP(+) + H2O</text>
        <dbReference type="Rhea" id="RHEA:51308"/>
        <dbReference type="Rhea" id="RHEA-COMP:12953"/>
        <dbReference type="Rhea" id="RHEA-COMP:12956"/>
        <dbReference type="ChEBI" id="CHEBI:15377"/>
        <dbReference type="ChEBI" id="CHEBI:15378"/>
        <dbReference type="ChEBI" id="CHEBI:15379"/>
        <dbReference type="ChEBI" id="CHEBI:16044"/>
        <dbReference type="ChEBI" id="CHEBI:45764"/>
        <dbReference type="ChEBI" id="CHEBI:57783"/>
        <dbReference type="ChEBI" id="CHEBI:58349"/>
        <dbReference type="EC" id="1.14.13.225"/>
    </reaction>
</comment>
<dbReference type="EMBL" id="JAODUP010000072">
    <property type="protein sequence ID" value="KAK2163918.1"/>
    <property type="molecule type" value="Genomic_DNA"/>
</dbReference>
<dbReference type="GO" id="GO:0046872">
    <property type="term" value="F:metal ion binding"/>
    <property type="evidence" value="ECO:0007669"/>
    <property type="project" value="UniProtKB-KW"/>
</dbReference>
<evidence type="ECO:0000256" key="3">
    <source>
        <dbReference type="ARBA" id="ARBA00008223"/>
    </source>
</evidence>
<dbReference type="SUPFAM" id="SSF51905">
    <property type="entry name" value="FAD/NAD(P)-binding domain"/>
    <property type="match status" value="1"/>
</dbReference>
<evidence type="ECO:0000256" key="8">
    <source>
        <dbReference type="ARBA" id="ARBA00022827"/>
    </source>
</evidence>
<comment type="subcellular location">
    <subcellularLocation>
        <location evidence="2">Cytoplasm</location>
    </subcellularLocation>
</comment>
<keyword evidence="10" id="KW-0521">NADP</keyword>
<accession>A0AAD9K4F1</accession>
<evidence type="ECO:0000256" key="6">
    <source>
        <dbReference type="ARBA" id="ARBA00022630"/>
    </source>
</evidence>
<organism evidence="17 18">
    <name type="scientific">Paralvinella palmiformis</name>
    <dbReference type="NCBI Taxonomy" id="53620"/>
    <lineage>
        <taxon>Eukaryota</taxon>
        <taxon>Metazoa</taxon>
        <taxon>Spiralia</taxon>
        <taxon>Lophotrochozoa</taxon>
        <taxon>Annelida</taxon>
        <taxon>Polychaeta</taxon>
        <taxon>Sedentaria</taxon>
        <taxon>Canalipalpata</taxon>
        <taxon>Terebellida</taxon>
        <taxon>Terebelliformia</taxon>
        <taxon>Alvinellidae</taxon>
        <taxon>Paralvinella</taxon>
    </lineage>
</organism>